<dbReference type="InterPro" id="IPR020449">
    <property type="entry name" value="Tscrpt_reg_AraC-type_HTH"/>
</dbReference>
<keyword evidence="3" id="KW-0804">Transcription</keyword>
<dbReference type="PANTHER" id="PTHR46796">
    <property type="entry name" value="HTH-TYPE TRANSCRIPTIONAL ACTIVATOR RHAS-RELATED"/>
    <property type="match status" value="1"/>
</dbReference>
<dbReference type="PROSITE" id="PS01124">
    <property type="entry name" value="HTH_ARAC_FAMILY_2"/>
    <property type="match status" value="1"/>
</dbReference>
<dbReference type="Pfam" id="PF12833">
    <property type="entry name" value="HTH_18"/>
    <property type="match status" value="1"/>
</dbReference>
<proteinExistence type="predicted"/>
<dbReference type="InterPro" id="IPR018060">
    <property type="entry name" value="HTH_AraC"/>
</dbReference>
<dbReference type="SUPFAM" id="SSF46689">
    <property type="entry name" value="Homeodomain-like"/>
    <property type="match status" value="1"/>
</dbReference>
<dbReference type="Gene3D" id="1.10.10.60">
    <property type="entry name" value="Homeodomain-like"/>
    <property type="match status" value="1"/>
</dbReference>
<protein>
    <submittedName>
        <fullName evidence="5">Helix-turn-helix domain-containing protein</fullName>
    </submittedName>
</protein>
<dbReference type="GO" id="GO:0043565">
    <property type="term" value="F:sequence-specific DNA binding"/>
    <property type="evidence" value="ECO:0007669"/>
    <property type="project" value="InterPro"/>
</dbReference>
<evidence type="ECO:0000256" key="2">
    <source>
        <dbReference type="ARBA" id="ARBA00023125"/>
    </source>
</evidence>
<sequence length="338" mass="36569">MTSSHFSTLATPPCRQFEAWCGWFDPVFDVAPPTDGLSAGFEGEITVWSLGQAAIGRVRAPRLHALRGAHNIRREPVDHWNVVVGGRDTRLTRAGGAVTIPARTPFVVSLGEVMESEREADERLQLYLPRDHFACLAPILDRARGVPLNGAAGRLLAGYLHLLEHSLPELPPEDLPRLAEAIRAMVGACISPAVAGSELAAAQMGATQLEQVRQAIRRRLSSATLNAAALCREVGMSRSQLYRLLEGEGGVARYIQRLRLQASYTALSDVGDTRSVAVIAESCGFYDPSTFSRSFRREFGISPSDMRIASRAGAAPAAVFGPVMEAETRTLRSCLHGI</sequence>
<keyword evidence="6" id="KW-1185">Reference proteome</keyword>
<dbReference type="RefSeq" id="WP_211863364.1">
    <property type="nucleotide sequence ID" value="NZ_JAAEDM010000054.1"/>
</dbReference>
<feature type="domain" description="HTH araC/xylS-type" evidence="4">
    <location>
        <begin position="210"/>
        <end position="309"/>
    </location>
</feature>
<evidence type="ECO:0000259" key="4">
    <source>
        <dbReference type="PROSITE" id="PS01124"/>
    </source>
</evidence>
<keyword evidence="2" id="KW-0238">DNA-binding</keyword>
<dbReference type="SMART" id="SM00342">
    <property type="entry name" value="HTH_ARAC"/>
    <property type="match status" value="1"/>
</dbReference>
<gene>
    <name evidence="5" type="ORF">GXW76_17360</name>
</gene>
<dbReference type="GO" id="GO:0003700">
    <property type="term" value="F:DNA-binding transcription factor activity"/>
    <property type="evidence" value="ECO:0007669"/>
    <property type="project" value="InterPro"/>
</dbReference>
<keyword evidence="1" id="KW-0805">Transcription regulation</keyword>
<evidence type="ECO:0000313" key="6">
    <source>
        <dbReference type="Proteomes" id="UP001138751"/>
    </source>
</evidence>
<dbReference type="PRINTS" id="PR00032">
    <property type="entry name" value="HTHARAC"/>
</dbReference>
<reference evidence="5" key="2">
    <citation type="journal article" date="2021" name="Syst. Appl. Microbiol.">
        <title>Roseomonas hellenica sp. nov., isolated from roots of wild-growing Alkanna tinctoria.</title>
        <authorList>
            <person name="Rat A."/>
            <person name="Naranjo H.D."/>
            <person name="Lebbe L."/>
            <person name="Cnockaert M."/>
            <person name="Krigas N."/>
            <person name="Grigoriadou K."/>
            <person name="Maloupa E."/>
            <person name="Willems A."/>
        </authorList>
    </citation>
    <scope>NUCLEOTIDE SEQUENCE</scope>
    <source>
        <strain evidence="5">LMG 31231</strain>
    </source>
</reference>
<reference evidence="5" key="1">
    <citation type="submission" date="2020-01" db="EMBL/GenBank/DDBJ databases">
        <authorList>
            <person name="Rat A."/>
        </authorList>
    </citation>
    <scope>NUCLEOTIDE SEQUENCE</scope>
    <source>
        <strain evidence="5">LMG 31231</strain>
    </source>
</reference>
<evidence type="ECO:0000256" key="3">
    <source>
        <dbReference type="ARBA" id="ARBA00023163"/>
    </source>
</evidence>
<evidence type="ECO:0000313" key="5">
    <source>
        <dbReference type="EMBL" id="MBR0672950.1"/>
    </source>
</evidence>
<dbReference type="InterPro" id="IPR009057">
    <property type="entry name" value="Homeodomain-like_sf"/>
</dbReference>
<dbReference type="AlphaFoldDB" id="A0A9X9X0M1"/>
<comment type="caution">
    <text evidence="5">The sequence shown here is derived from an EMBL/GenBank/DDBJ whole genome shotgun (WGS) entry which is preliminary data.</text>
</comment>
<dbReference type="PANTHER" id="PTHR46796:SF6">
    <property type="entry name" value="ARAC SUBFAMILY"/>
    <property type="match status" value="1"/>
</dbReference>
<dbReference type="InterPro" id="IPR050204">
    <property type="entry name" value="AraC_XylS_family_regulators"/>
</dbReference>
<organism evidence="5 6">
    <name type="scientific">Neoroseomonas soli</name>
    <dbReference type="NCBI Taxonomy" id="1081025"/>
    <lineage>
        <taxon>Bacteria</taxon>
        <taxon>Pseudomonadati</taxon>
        <taxon>Pseudomonadota</taxon>
        <taxon>Alphaproteobacteria</taxon>
        <taxon>Acetobacterales</taxon>
        <taxon>Acetobacteraceae</taxon>
        <taxon>Neoroseomonas</taxon>
    </lineage>
</organism>
<dbReference type="EMBL" id="JAAEDM010000054">
    <property type="protein sequence ID" value="MBR0672950.1"/>
    <property type="molecule type" value="Genomic_DNA"/>
</dbReference>
<name>A0A9X9X0M1_9PROT</name>
<evidence type="ECO:0000256" key="1">
    <source>
        <dbReference type="ARBA" id="ARBA00023015"/>
    </source>
</evidence>
<accession>A0A9X9X0M1</accession>
<dbReference type="Proteomes" id="UP001138751">
    <property type="component" value="Unassembled WGS sequence"/>
</dbReference>